<accession>A0A2D3WM95</accession>
<evidence type="ECO:0000256" key="3">
    <source>
        <dbReference type="ARBA" id="ARBA00022553"/>
    </source>
</evidence>
<evidence type="ECO:0000256" key="4">
    <source>
        <dbReference type="ARBA" id="ARBA00022679"/>
    </source>
</evidence>
<dbReference type="InterPro" id="IPR003594">
    <property type="entry name" value="HATPase_dom"/>
</dbReference>
<keyword evidence="8" id="KW-0902">Two-component regulatory system</keyword>
<name>A0A2D3WM95_9BACT</name>
<feature type="chain" id="PRO_5013608776" description="histidine kinase" evidence="10">
    <location>
        <begin position="18"/>
        <end position="616"/>
    </location>
</feature>
<evidence type="ECO:0000256" key="7">
    <source>
        <dbReference type="ARBA" id="ARBA00022840"/>
    </source>
</evidence>
<dbReference type="Pfam" id="PF02518">
    <property type="entry name" value="HATPase_c"/>
    <property type="match status" value="1"/>
</dbReference>
<organism evidence="12 13">
    <name type="scientific">Sulfuricurvum kujiense</name>
    <dbReference type="NCBI Taxonomy" id="148813"/>
    <lineage>
        <taxon>Bacteria</taxon>
        <taxon>Pseudomonadati</taxon>
        <taxon>Campylobacterota</taxon>
        <taxon>Epsilonproteobacteria</taxon>
        <taxon>Campylobacterales</taxon>
        <taxon>Sulfurimonadaceae</taxon>
        <taxon>Sulfuricurvum</taxon>
    </lineage>
</organism>
<dbReference type="PANTHER" id="PTHR43065:SF10">
    <property type="entry name" value="PEROXIDE STRESS-ACTIVATED HISTIDINE KINASE MAK3"/>
    <property type="match status" value="1"/>
</dbReference>
<dbReference type="RefSeq" id="WP_294896791.1">
    <property type="nucleotide sequence ID" value="NZ_DLUI01000100.1"/>
</dbReference>
<feature type="transmembrane region" description="Helical" evidence="9">
    <location>
        <begin position="321"/>
        <end position="340"/>
    </location>
</feature>
<dbReference type="SUPFAM" id="SSF55874">
    <property type="entry name" value="ATPase domain of HSP90 chaperone/DNA topoisomerase II/histidine kinase"/>
    <property type="match status" value="1"/>
</dbReference>
<protein>
    <recommendedName>
        <fullName evidence="2">histidine kinase</fullName>
        <ecNumber evidence="2">2.7.13.3</ecNumber>
    </recommendedName>
</protein>
<dbReference type="AlphaFoldDB" id="A0A2D3WM95"/>
<keyword evidence="5" id="KW-0547">Nucleotide-binding</keyword>
<proteinExistence type="predicted"/>
<evidence type="ECO:0000256" key="5">
    <source>
        <dbReference type="ARBA" id="ARBA00022741"/>
    </source>
</evidence>
<comment type="catalytic activity">
    <reaction evidence="1">
        <text>ATP + protein L-histidine = ADP + protein N-phospho-L-histidine.</text>
        <dbReference type="EC" id="2.7.13.3"/>
    </reaction>
</comment>
<feature type="transmembrane region" description="Helical" evidence="9">
    <location>
        <begin position="203"/>
        <end position="224"/>
    </location>
</feature>
<dbReference type="GO" id="GO:0005524">
    <property type="term" value="F:ATP binding"/>
    <property type="evidence" value="ECO:0007669"/>
    <property type="project" value="UniProtKB-KW"/>
</dbReference>
<dbReference type="GO" id="GO:0000160">
    <property type="term" value="P:phosphorelay signal transduction system"/>
    <property type="evidence" value="ECO:0007669"/>
    <property type="project" value="UniProtKB-KW"/>
</dbReference>
<keyword evidence="3" id="KW-0597">Phosphoprotein</keyword>
<dbReference type="Gene3D" id="2.60.40.2380">
    <property type="match status" value="1"/>
</dbReference>
<dbReference type="GO" id="GO:0004673">
    <property type="term" value="F:protein histidine kinase activity"/>
    <property type="evidence" value="ECO:0007669"/>
    <property type="project" value="UniProtKB-EC"/>
</dbReference>
<dbReference type="PRINTS" id="PR00344">
    <property type="entry name" value="BCTRLSENSOR"/>
</dbReference>
<dbReference type="InterPro" id="IPR005467">
    <property type="entry name" value="His_kinase_dom"/>
</dbReference>
<dbReference type="PROSITE" id="PS50109">
    <property type="entry name" value="HIS_KIN"/>
    <property type="match status" value="1"/>
</dbReference>
<evidence type="ECO:0000256" key="8">
    <source>
        <dbReference type="ARBA" id="ARBA00023012"/>
    </source>
</evidence>
<feature type="transmembrane region" description="Helical" evidence="9">
    <location>
        <begin position="236"/>
        <end position="257"/>
    </location>
</feature>
<dbReference type="InterPro" id="IPR004358">
    <property type="entry name" value="Sig_transdc_His_kin-like_C"/>
</dbReference>
<dbReference type="Gene3D" id="3.30.565.10">
    <property type="entry name" value="Histidine kinase-like ATPase, C-terminal domain"/>
    <property type="match status" value="1"/>
</dbReference>
<dbReference type="Pfam" id="PF07696">
    <property type="entry name" value="7TMR-DISMED2"/>
    <property type="match status" value="1"/>
</dbReference>
<dbReference type="EMBL" id="DLUI01000100">
    <property type="protein sequence ID" value="DAB38229.1"/>
    <property type="molecule type" value="Genomic_DNA"/>
</dbReference>
<dbReference type="SMART" id="SM00387">
    <property type="entry name" value="HATPase_c"/>
    <property type="match status" value="1"/>
</dbReference>
<dbReference type="EC" id="2.7.13.3" evidence="2"/>
<dbReference type="Gene3D" id="1.10.287.130">
    <property type="match status" value="1"/>
</dbReference>
<sequence length="616" mass="70781">MKHLFLSLFLFLNFAFAFDSIEVLDPQITVYKSGYFKTDKNISSNEAYIIAQKGNITTLPKQAKSFGFDHYTYWFFFEVANNSEKEIYLDSKNFVAGYQELFVYDNGKLISFQKSGYFTPIEQRIVKTFPIRFELKKSPKKLIYLLQLNSKSPLYTAFTFGDMIEVDSDWKLLYFFMIFAGAISFAFTIYNFFLYLITKDQAYLFYCVYIVGFLGLNIVGLGYVPIIPFLDVKYAHIYFTIAVFLKLAGLTFFMIYFLKLKERHNRLKLFLYFFLLFHSIFAVLYLIGVAKPLFVLSVQLFMIVSIFVGIKSYISGFKPALYYLIATGVSNFLFVCFSLMTQGEGISYSIWSMNLSNFAMAWELIMLSFALAYRIRILQEENLKNERLAIMKSRQKVIGELTGNIAHQWRQPLNKLGAIISNVEAKLKYDSISHDELIESCLSSSAVLKNLSNTIDTLQDFFINSSKGKEQFDVNEQIDTILHFLQDTMRNQQIQIRFNPAKTLIITSERNLLSQVVMNILLNAKNILIERNNDKVRSIIITTCIHDDKAILTIQDNGGGIEVSPINKIFEPFFSTRTNGSGIGLYMAKNMIEKLGGTLSANNTHEGAQFTIILPK</sequence>
<feature type="transmembrane region" description="Helical" evidence="9">
    <location>
        <begin position="269"/>
        <end position="287"/>
    </location>
</feature>
<evidence type="ECO:0000256" key="9">
    <source>
        <dbReference type="SAM" id="Phobius"/>
    </source>
</evidence>
<keyword evidence="9" id="KW-0472">Membrane</keyword>
<feature type="transmembrane region" description="Helical" evidence="9">
    <location>
        <begin position="293"/>
        <end position="314"/>
    </location>
</feature>
<feature type="transmembrane region" description="Helical" evidence="9">
    <location>
        <begin position="172"/>
        <end position="196"/>
    </location>
</feature>
<evidence type="ECO:0000256" key="10">
    <source>
        <dbReference type="SAM" id="SignalP"/>
    </source>
</evidence>
<comment type="caution">
    <text evidence="12">The sequence shown here is derived from an EMBL/GenBank/DDBJ whole genome shotgun (WGS) entry which is preliminary data.</text>
</comment>
<evidence type="ECO:0000313" key="13">
    <source>
        <dbReference type="Proteomes" id="UP000228859"/>
    </source>
</evidence>
<keyword evidence="4" id="KW-0808">Transferase</keyword>
<gene>
    <name evidence="12" type="ORF">CFH83_06975</name>
</gene>
<dbReference type="Proteomes" id="UP000228859">
    <property type="component" value="Unassembled WGS sequence"/>
</dbReference>
<dbReference type="Pfam" id="PF07695">
    <property type="entry name" value="7TMR-DISM_7TM"/>
    <property type="match status" value="1"/>
</dbReference>
<feature type="signal peptide" evidence="10">
    <location>
        <begin position="1"/>
        <end position="17"/>
    </location>
</feature>
<keyword evidence="9" id="KW-0812">Transmembrane</keyword>
<keyword evidence="6" id="KW-0418">Kinase</keyword>
<evidence type="ECO:0000256" key="2">
    <source>
        <dbReference type="ARBA" id="ARBA00012438"/>
    </source>
</evidence>
<evidence type="ECO:0000259" key="11">
    <source>
        <dbReference type="PROSITE" id="PS50109"/>
    </source>
</evidence>
<keyword evidence="9" id="KW-1133">Transmembrane helix</keyword>
<evidence type="ECO:0000313" key="12">
    <source>
        <dbReference type="EMBL" id="DAB38229.1"/>
    </source>
</evidence>
<dbReference type="InterPro" id="IPR011622">
    <property type="entry name" value="7TMR_DISM_rcpt_extracell_dom2"/>
</dbReference>
<evidence type="ECO:0000256" key="1">
    <source>
        <dbReference type="ARBA" id="ARBA00000085"/>
    </source>
</evidence>
<keyword evidence="10" id="KW-0732">Signal</keyword>
<reference evidence="12 13" key="1">
    <citation type="journal article" date="2017" name="Front. Microbiol.">
        <title>Comparative Genomic Analysis of the Class Epsilonproteobacteria and Proposed Reclassification to Epsilonbacteraeota (phyl. nov.).</title>
        <authorList>
            <person name="Waite D.W."/>
            <person name="Vanwonterghem I."/>
            <person name="Rinke C."/>
            <person name="Parks D.H."/>
            <person name="Zhang Y."/>
            <person name="Takai K."/>
            <person name="Sievert S.M."/>
            <person name="Simon J."/>
            <person name="Campbell B.J."/>
            <person name="Hanson T.E."/>
            <person name="Woyke T."/>
            <person name="Klotz M.G."/>
            <person name="Hugenholtz P."/>
        </authorList>
    </citation>
    <scope>NUCLEOTIDE SEQUENCE [LARGE SCALE GENOMIC DNA]</scope>
    <source>
        <strain evidence="12">UBA12443</strain>
    </source>
</reference>
<evidence type="ECO:0000256" key="6">
    <source>
        <dbReference type="ARBA" id="ARBA00022777"/>
    </source>
</evidence>
<dbReference type="InterPro" id="IPR011623">
    <property type="entry name" value="7TMR_DISM_rcpt_extracell_dom1"/>
</dbReference>
<dbReference type="InterPro" id="IPR036890">
    <property type="entry name" value="HATPase_C_sf"/>
</dbReference>
<dbReference type="PANTHER" id="PTHR43065">
    <property type="entry name" value="SENSOR HISTIDINE KINASE"/>
    <property type="match status" value="1"/>
</dbReference>
<feature type="domain" description="Histidine kinase" evidence="11">
    <location>
        <begin position="404"/>
        <end position="616"/>
    </location>
</feature>
<keyword evidence="7" id="KW-0067">ATP-binding</keyword>
<feature type="transmembrane region" description="Helical" evidence="9">
    <location>
        <begin position="360"/>
        <end position="377"/>
    </location>
</feature>